<name>A0ABS8EVI3_9FIRM</name>
<protein>
    <submittedName>
        <fullName evidence="3">DUF4430 domain-containing protein</fullName>
    </submittedName>
</protein>
<feature type="domain" description="Transcobalamin-like C-terminal" evidence="2">
    <location>
        <begin position="659"/>
        <end position="696"/>
    </location>
</feature>
<keyword evidence="4" id="KW-1185">Reference proteome</keyword>
<accession>A0ABS8EVI3</accession>
<feature type="compositionally biased region" description="Polar residues" evidence="1">
    <location>
        <begin position="106"/>
        <end position="127"/>
    </location>
</feature>
<reference evidence="3 4" key="1">
    <citation type="submission" date="2021-10" db="EMBL/GenBank/DDBJ databases">
        <title>Anaerobic single-cell dispensing facilitates the cultivation of human gut bacteria.</title>
        <authorList>
            <person name="Afrizal A."/>
        </authorList>
    </citation>
    <scope>NUCLEOTIDE SEQUENCE [LARGE SCALE GENOMIC DNA]</scope>
    <source>
        <strain evidence="3 4">CLA-AA-H246</strain>
    </source>
</reference>
<dbReference type="InterPro" id="IPR027954">
    <property type="entry name" value="Transcobalamin-like_C"/>
</dbReference>
<feature type="region of interest" description="Disordered" evidence="1">
    <location>
        <begin position="72"/>
        <end position="190"/>
    </location>
</feature>
<dbReference type="EMBL" id="JAJEQE010000014">
    <property type="protein sequence ID" value="MCC2148784.1"/>
    <property type="molecule type" value="Genomic_DNA"/>
</dbReference>
<feature type="compositionally biased region" description="Basic and acidic residues" evidence="1">
    <location>
        <begin position="179"/>
        <end position="190"/>
    </location>
</feature>
<dbReference type="InterPro" id="IPR013783">
    <property type="entry name" value="Ig-like_fold"/>
</dbReference>
<evidence type="ECO:0000256" key="1">
    <source>
        <dbReference type="SAM" id="MobiDB-lite"/>
    </source>
</evidence>
<organism evidence="3 4">
    <name type="scientific">Hominisplanchenecus faecis</name>
    <dbReference type="NCBI Taxonomy" id="2885351"/>
    <lineage>
        <taxon>Bacteria</taxon>
        <taxon>Bacillati</taxon>
        <taxon>Bacillota</taxon>
        <taxon>Clostridia</taxon>
        <taxon>Lachnospirales</taxon>
        <taxon>Lachnospiraceae</taxon>
        <taxon>Hominisplanchenecus</taxon>
    </lineage>
</organism>
<comment type="caution">
    <text evidence="3">The sequence shown here is derived from an EMBL/GenBank/DDBJ whole genome shotgun (WGS) entry which is preliminary data.</text>
</comment>
<sequence length="719" mass="79316">MKELFQKMMKKLRKHSEAAGAIAALLLIVLFSGVMILGIRTQRESVPENPIDGMEKSSMVMLTGTKEVLAEQTKENGSSRQQMQNQQSENQDMKETESESSKESGADSQGTESTGSGSKNENGSSTEANRDASGNNSGNGSGTASGTNGGNYGDGTGGEKTDGDDKNNKKPNKNHSGNKNKDKNGKKDRQYFRTTIENGGTVTKADYSYQIEQLTDLKVLKTENTLNDGKVTTYRGSLKLAHGENKILVAVTYQQKDGTKFTVSKEYTIYYDEEKLLIQTNLSDQTVKSDHISFRAWAQLGKETFALTATLNGTPISADENWDYKDVPLQEGENQIVLDAEKDGKSEQQVYTITYERPQNQNIRFDTDLEDKEVYKKKYRFYAQAFMGSDKVEDLTAWLNGTQLSPTDGDNYEVLLEEGENQITLYAEKNGSSEEITYTVTYVKQNSGDGDGEGNVEAPRVTCTLGDSGNSLETQRKSLSFQVQATDYHGNGLGADNIRISCFGDSGDNITGLIWENSGDVSYHTELSQGYNTMVITVTDAEDNTTELTYSIFCTAAESGERIGTVHISVEATTVGSGILLSQDVDIYEGETAAETVVRMLQNNGYSVDYTGNYETGFYLARISSESNFVTGNIPEDLRTKLEEHGFEIYDFTPNSLGDYDFTKGSGWMYQVNGVYPNYGLSDYCFQNGDTLRLRFTLAYGADIGQDMTGGSDNWGYEW</sequence>
<dbReference type="Proteomes" id="UP001299235">
    <property type="component" value="Unassembled WGS sequence"/>
</dbReference>
<dbReference type="Pfam" id="PF14478">
    <property type="entry name" value="DUF4430"/>
    <property type="match status" value="1"/>
</dbReference>
<feature type="compositionally biased region" description="Basic residues" evidence="1">
    <location>
        <begin position="169"/>
        <end position="178"/>
    </location>
</feature>
<feature type="compositionally biased region" description="Basic and acidic residues" evidence="1">
    <location>
        <begin position="91"/>
        <end position="105"/>
    </location>
</feature>
<feature type="compositionally biased region" description="Gly residues" evidence="1">
    <location>
        <begin position="137"/>
        <end position="156"/>
    </location>
</feature>
<evidence type="ECO:0000259" key="2">
    <source>
        <dbReference type="Pfam" id="PF14478"/>
    </source>
</evidence>
<dbReference type="Gene3D" id="2.60.40.10">
    <property type="entry name" value="Immunoglobulins"/>
    <property type="match status" value="1"/>
</dbReference>
<feature type="compositionally biased region" description="Basic and acidic residues" evidence="1">
    <location>
        <begin position="157"/>
        <end position="168"/>
    </location>
</feature>
<evidence type="ECO:0000313" key="3">
    <source>
        <dbReference type="EMBL" id="MCC2148784.1"/>
    </source>
</evidence>
<feature type="compositionally biased region" description="Low complexity" evidence="1">
    <location>
        <begin position="76"/>
        <end position="90"/>
    </location>
</feature>
<gene>
    <name evidence="3" type="ORF">LKD42_05900</name>
</gene>
<evidence type="ECO:0000313" key="4">
    <source>
        <dbReference type="Proteomes" id="UP001299235"/>
    </source>
</evidence>
<proteinExistence type="predicted"/>